<dbReference type="RefSeq" id="WP_008803711.1">
    <property type="nucleotide sequence ID" value="NZ_KQ235734.1"/>
</dbReference>
<accession>A0A0M1VXH0</accession>
<comment type="similarity">
    <text evidence="1">Belongs to the bacterial solute-binding protein 5 family.</text>
</comment>
<reference evidence="6 7" key="1">
    <citation type="submission" date="2011-10" db="EMBL/GenBank/DDBJ databases">
        <title>The Genome Sequence of Fusobacterium sp. 4_1_13.</title>
        <authorList>
            <consortium name="The Broad Institute Genome Sequencing Platform"/>
            <person name="Earl A."/>
            <person name="Ward D."/>
            <person name="Feldgarden M."/>
            <person name="Gevers D."/>
            <person name="Strauss J."/>
            <person name="Ambrose C."/>
            <person name="Allen-Vercoe E."/>
            <person name="Young S.K."/>
            <person name="Zeng Q."/>
            <person name="Gargeya S."/>
            <person name="Fitzgerald M."/>
            <person name="Haas B."/>
            <person name="Abouelleil A."/>
            <person name="Alvarado L."/>
            <person name="Arachchi H.M."/>
            <person name="Berlin A."/>
            <person name="Brown A."/>
            <person name="Chapman S.B."/>
            <person name="Chen Z."/>
            <person name="Dunbar C."/>
            <person name="Freedman E."/>
            <person name="Gearin G."/>
            <person name="Goldberg J."/>
            <person name="Griggs A."/>
            <person name="Gujja S."/>
            <person name="Heiman D."/>
            <person name="Howarth C."/>
            <person name="Larson L."/>
            <person name="Lui A."/>
            <person name="MacDonald P.J."/>
            <person name="Montmayeur A."/>
            <person name="Murphy C."/>
            <person name="Neiman D."/>
            <person name="Pearson M."/>
            <person name="Priest M."/>
            <person name="Roberts A."/>
            <person name="Saif S."/>
            <person name="Shea T."/>
            <person name="Shenoy N."/>
            <person name="Sisk P."/>
            <person name="Stolte C."/>
            <person name="Sykes S."/>
            <person name="Wortman J."/>
            <person name="Nusbaum C."/>
            <person name="Birren B."/>
        </authorList>
    </citation>
    <scope>NUCLEOTIDE SEQUENCE [LARGE SCALE GENOMIC DNA]</scope>
    <source>
        <strain evidence="6 7">4_1_13</strain>
    </source>
</reference>
<dbReference type="Pfam" id="PF00496">
    <property type="entry name" value="SBP_bac_5"/>
    <property type="match status" value="1"/>
</dbReference>
<dbReference type="GO" id="GO:0043190">
    <property type="term" value="C:ATP-binding cassette (ABC) transporter complex"/>
    <property type="evidence" value="ECO:0007669"/>
    <property type="project" value="InterPro"/>
</dbReference>
<dbReference type="GO" id="GO:0015833">
    <property type="term" value="P:peptide transport"/>
    <property type="evidence" value="ECO:0007669"/>
    <property type="project" value="TreeGrafter"/>
</dbReference>
<dbReference type="Proteomes" id="UP000004925">
    <property type="component" value="Unassembled WGS sequence"/>
</dbReference>
<keyword evidence="3 4" id="KW-0732">Signal</keyword>
<dbReference type="InterPro" id="IPR039424">
    <property type="entry name" value="SBP_5"/>
</dbReference>
<sequence>MKRKLFFKKILVSILLTFTFIACQKEKSKEESIRTVSTVDIDSLNPYQVVSSASEQILLNVFEGLIMPGVDGTVVPALAESYEISEDGKTYTFSIRKGVKFHNGNNMDIKDVEFSLNYMSGKLGNNPTEALFENIEKIEILDDSHIAIHLSKPDSSFIYYMKEAIVPDENKDHLKDIAIGTGPYKIAGYQKEQKLVLSKNEEYWGEKAKISTVTILISPNSETNFLKLLSGEINFLTNIDPKRIPELDKYQILSSPSNLCLILSLNPKEKPFDDIEVRKAINLAIDKNKVIQLAMNGKGSPIYTNMSPVMSKFLWSAPEEQADPEKAKQILEQKKLLPMEFTLKVPNSSKFYLDTAQSVREQLKDIGITVNLEMVEWASWLSDVYTNRKYVASLAGLSGKMEPDAILRRYTSTYAKNFTNFNNTRYDVLVEEAKRTSNEAKQIENYKEAQKILSEEQAAIFLMDPNIIIATEKGIEGFEFYPLPYLNFAKLYFKK</sequence>
<comment type="caution">
    <text evidence="6">The sequence shown here is derived from an EMBL/GenBank/DDBJ whole genome shotgun (WGS) entry which is preliminary data.</text>
</comment>
<dbReference type="GO" id="GO:1904680">
    <property type="term" value="F:peptide transmembrane transporter activity"/>
    <property type="evidence" value="ECO:0007669"/>
    <property type="project" value="TreeGrafter"/>
</dbReference>
<evidence type="ECO:0000256" key="4">
    <source>
        <dbReference type="SAM" id="SignalP"/>
    </source>
</evidence>
<evidence type="ECO:0000256" key="2">
    <source>
        <dbReference type="ARBA" id="ARBA00022448"/>
    </source>
</evidence>
<dbReference type="PROSITE" id="PS01040">
    <property type="entry name" value="SBP_BACTERIAL_5"/>
    <property type="match status" value="1"/>
</dbReference>
<protein>
    <recommendedName>
        <fullName evidence="5">Solute-binding protein family 5 domain-containing protein</fullName>
    </recommendedName>
</protein>
<dbReference type="InterPro" id="IPR000914">
    <property type="entry name" value="SBP_5_dom"/>
</dbReference>
<dbReference type="InterPro" id="IPR030678">
    <property type="entry name" value="Peptide/Ni-bd"/>
</dbReference>
<feature type="chain" id="PRO_5005625264" description="Solute-binding protein family 5 domain-containing protein" evidence="4">
    <location>
        <begin position="25"/>
        <end position="495"/>
    </location>
</feature>
<dbReference type="eggNOG" id="COG0747">
    <property type="taxonomic scope" value="Bacteria"/>
</dbReference>
<feature type="signal peptide" evidence="4">
    <location>
        <begin position="1"/>
        <end position="24"/>
    </location>
</feature>
<name>A0A0M1VXH0_FUSVC</name>
<proteinExistence type="inferred from homology"/>
<dbReference type="GO" id="GO:0042597">
    <property type="term" value="C:periplasmic space"/>
    <property type="evidence" value="ECO:0007669"/>
    <property type="project" value="UniProtKB-ARBA"/>
</dbReference>
<dbReference type="PIRSF" id="PIRSF002741">
    <property type="entry name" value="MppA"/>
    <property type="match status" value="1"/>
</dbReference>
<evidence type="ECO:0000256" key="3">
    <source>
        <dbReference type="ARBA" id="ARBA00022729"/>
    </source>
</evidence>
<evidence type="ECO:0000256" key="1">
    <source>
        <dbReference type="ARBA" id="ARBA00005695"/>
    </source>
</evidence>
<dbReference type="FunFam" id="3.40.190.10:FF:000598">
    <property type="entry name" value="Dipeptide-binding protein"/>
    <property type="match status" value="1"/>
</dbReference>
<dbReference type="InterPro" id="IPR023765">
    <property type="entry name" value="SBP_5_CS"/>
</dbReference>
<feature type="domain" description="Solute-binding protein family 5" evidence="5">
    <location>
        <begin position="73"/>
        <end position="415"/>
    </location>
</feature>
<dbReference type="PROSITE" id="PS51257">
    <property type="entry name" value="PROKAR_LIPOPROTEIN"/>
    <property type="match status" value="1"/>
</dbReference>
<dbReference type="FunFam" id="3.90.76.10:FF:000029">
    <property type="entry name" value="Diguanylate phosphodiesterase"/>
    <property type="match status" value="1"/>
</dbReference>
<dbReference type="SUPFAM" id="SSF53850">
    <property type="entry name" value="Periplasmic binding protein-like II"/>
    <property type="match status" value="1"/>
</dbReference>
<evidence type="ECO:0000259" key="5">
    <source>
        <dbReference type="Pfam" id="PF00496"/>
    </source>
</evidence>
<dbReference type="EMBL" id="ACDE02000006">
    <property type="protein sequence ID" value="EEO41388.1"/>
    <property type="molecule type" value="Genomic_DNA"/>
</dbReference>
<dbReference type="Gene3D" id="3.90.76.10">
    <property type="entry name" value="Dipeptide-binding Protein, Domain 1"/>
    <property type="match status" value="1"/>
</dbReference>
<organism evidence="6 7">
    <name type="scientific">Fusobacterium vincentii 4_1_13</name>
    <dbReference type="NCBI Taxonomy" id="469606"/>
    <lineage>
        <taxon>Bacteria</taxon>
        <taxon>Fusobacteriati</taxon>
        <taxon>Fusobacteriota</taxon>
        <taxon>Fusobacteriia</taxon>
        <taxon>Fusobacteriales</taxon>
        <taxon>Fusobacteriaceae</taxon>
        <taxon>Fusobacterium</taxon>
    </lineage>
</organism>
<dbReference type="Gene3D" id="3.10.105.10">
    <property type="entry name" value="Dipeptide-binding Protein, Domain 3"/>
    <property type="match status" value="1"/>
</dbReference>
<dbReference type="HOGENOM" id="CLU_017028_7_3_0"/>
<dbReference type="PANTHER" id="PTHR30290">
    <property type="entry name" value="PERIPLASMIC BINDING COMPONENT OF ABC TRANSPORTER"/>
    <property type="match status" value="1"/>
</dbReference>
<dbReference type="AlphaFoldDB" id="A0A0M1VXH0"/>
<dbReference type="Gene3D" id="3.40.190.10">
    <property type="entry name" value="Periplasmic binding protein-like II"/>
    <property type="match status" value="1"/>
</dbReference>
<gene>
    <name evidence="6" type="ORF">FSCG_02101</name>
</gene>
<dbReference type="CDD" id="cd08516">
    <property type="entry name" value="PBP2_NikA_DppA_OppA_like_11"/>
    <property type="match status" value="1"/>
</dbReference>
<dbReference type="PANTHER" id="PTHR30290:SF9">
    <property type="entry name" value="OLIGOPEPTIDE-BINDING PROTEIN APPA"/>
    <property type="match status" value="1"/>
</dbReference>
<keyword evidence="2" id="KW-0813">Transport</keyword>
<evidence type="ECO:0000313" key="7">
    <source>
        <dbReference type="Proteomes" id="UP000004925"/>
    </source>
</evidence>
<evidence type="ECO:0000313" key="6">
    <source>
        <dbReference type="EMBL" id="EEO41388.1"/>
    </source>
</evidence>